<evidence type="ECO:0000313" key="1">
    <source>
        <dbReference type="EMBL" id="MFE1755384.1"/>
    </source>
</evidence>
<dbReference type="EMBL" id="JBHYTS010000086">
    <property type="protein sequence ID" value="MFE1755384.1"/>
    <property type="molecule type" value="Genomic_DNA"/>
</dbReference>
<keyword evidence="2" id="KW-1185">Reference proteome</keyword>
<evidence type="ECO:0000313" key="2">
    <source>
        <dbReference type="Proteomes" id="UP001599756"/>
    </source>
</evidence>
<accession>A0ABW6HFG2</accession>
<organism evidence="1 2">
    <name type="scientific">Streptomyces anandii</name>
    <dbReference type="NCBI Taxonomy" id="285454"/>
    <lineage>
        <taxon>Bacteria</taxon>
        <taxon>Bacillati</taxon>
        <taxon>Actinomycetota</taxon>
        <taxon>Actinomycetes</taxon>
        <taxon>Kitasatosporales</taxon>
        <taxon>Streptomycetaceae</taxon>
        <taxon>Streptomyces</taxon>
    </lineage>
</organism>
<gene>
    <name evidence="1" type="ORF">ACFW88_33425</name>
</gene>
<protein>
    <recommendedName>
        <fullName evidence="3">DUF11 domain-containing protein</fullName>
    </recommendedName>
</protein>
<proteinExistence type="predicted"/>
<name>A0ABW6HFG2_9ACTN</name>
<dbReference type="Proteomes" id="UP001599756">
    <property type="component" value="Unassembled WGS sequence"/>
</dbReference>
<reference evidence="1 2" key="1">
    <citation type="submission" date="2024-09" db="EMBL/GenBank/DDBJ databases">
        <title>The Natural Products Discovery Center: Release of the First 8490 Sequenced Strains for Exploring Actinobacteria Biosynthetic Diversity.</title>
        <authorList>
            <person name="Kalkreuter E."/>
            <person name="Kautsar S.A."/>
            <person name="Yang D."/>
            <person name="Bader C.D."/>
            <person name="Teijaro C.N."/>
            <person name="Fluegel L."/>
            <person name="Davis C.M."/>
            <person name="Simpson J.R."/>
            <person name="Lauterbach L."/>
            <person name="Steele A.D."/>
            <person name="Gui C."/>
            <person name="Meng S."/>
            <person name="Li G."/>
            <person name="Viehrig K."/>
            <person name="Ye F."/>
            <person name="Su P."/>
            <person name="Kiefer A.F."/>
            <person name="Nichols A."/>
            <person name="Cepeda A.J."/>
            <person name="Yan W."/>
            <person name="Fan B."/>
            <person name="Jiang Y."/>
            <person name="Adhikari A."/>
            <person name="Zheng C.-J."/>
            <person name="Schuster L."/>
            <person name="Cowan T.M."/>
            <person name="Smanski M.J."/>
            <person name="Chevrette M.G."/>
            <person name="De Carvalho L.P.S."/>
            <person name="Shen B."/>
        </authorList>
    </citation>
    <scope>NUCLEOTIDE SEQUENCE [LARGE SCALE GENOMIC DNA]</scope>
    <source>
        <strain evidence="1 2">NPDC059500</strain>
    </source>
</reference>
<comment type="caution">
    <text evidence="1">The sequence shown here is derived from an EMBL/GenBank/DDBJ whole genome shotgun (WGS) entry which is preliminary data.</text>
</comment>
<sequence>MSEKPTSWWRSSEFKVALVTGVIVAIVGHFGSHNPLTNPPEIVTYKVRYKNNTNRQQDNVLISAEIPQGPEYVMGSTYIATTTTDSQWKLTDDGITARGLNIDSYAPEGAAYLKFRVRPRGKTTFTCSSNGEAGSVSVYAGSEIKIWTTC</sequence>
<dbReference type="RefSeq" id="WP_381812240.1">
    <property type="nucleotide sequence ID" value="NZ_JBHYTS010000086.1"/>
</dbReference>
<evidence type="ECO:0008006" key="3">
    <source>
        <dbReference type="Google" id="ProtNLM"/>
    </source>
</evidence>